<organism evidence="2 3">
    <name type="scientific">Desulfurococcus amylolyticus (strain DSM 18924 / JCM 16383 / VKM B-2413 / 1221n)</name>
    <name type="common">Desulfurococcus kamchatkensis</name>
    <dbReference type="NCBI Taxonomy" id="490899"/>
    <lineage>
        <taxon>Archaea</taxon>
        <taxon>Thermoproteota</taxon>
        <taxon>Thermoprotei</taxon>
        <taxon>Desulfurococcales</taxon>
        <taxon>Desulfurococcaceae</taxon>
        <taxon>Desulfurococcus</taxon>
    </lineage>
</organism>
<dbReference type="KEGG" id="dka:DKAM_0471"/>
<dbReference type="InterPro" id="IPR007560">
    <property type="entry name" value="Restrct_endonuc_IV_Mrr"/>
</dbReference>
<reference evidence="2 3" key="1">
    <citation type="journal article" date="2009" name="J. Bacteriol.">
        <title>Complete genome sequence of the anaerobic, protein-degrading hyperthermophilic crenarchaeon Desulfurococcus kamchatkensis.</title>
        <authorList>
            <person name="Ravin N.V."/>
            <person name="Mardanov A.V."/>
            <person name="Beletsky A.V."/>
            <person name="Kublanov I.V."/>
            <person name="Kolganova T.V."/>
            <person name="Lebedinsky A.V."/>
            <person name="Chernyh N.A."/>
            <person name="Bonch-Osmolovskaya E.A."/>
            <person name="Skryabin K.G."/>
        </authorList>
    </citation>
    <scope>NUCLEOTIDE SEQUENCE [LARGE SCALE GENOMIC DNA]</scope>
    <source>
        <strain evidence="3">DSM 18924 / JCM 16383 / VKM B-2413 / 1221n</strain>
    </source>
</reference>
<dbReference type="Pfam" id="PF04471">
    <property type="entry name" value="Mrr_cat"/>
    <property type="match status" value="1"/>
</dbReference>
<dbReference type="HOGENOM" id="CLU_107015_0_0_2"/>
<dbReference type="Proteomes" id="UP000006903">
    <property type="component" value="Chromosome"/>
</dbReference>
<dbReference type="RefSeq" id="WP_012608139.1">
    <property type="nucleotide sequence ID" value="NC_011766.1"/>
</dbReference>
<dbReference type="GO" id="GO:0003677">
    <property type="term" value="F:DNA binding"/>
    <property type="evidence" value="ECO:0007669"/>
    <property type="project" value="InterPro"/>
</dbReference>
<dbReference type="eggNOG" id="arCOG03727">
    <property type="taxonomic scope" value="Archaea"/>
</dbReference>
<dbReference type="STRING" id="490899.DKAM_0471"/>
<feature type="domain" description="Restriction endonuclease type IV Mrr" evidence="1">
    <location>
        <begin position="78"/>
        <end position="143"/>
    </location>
</feature>
<dbReference type="GO" id="GO:0009307">
    <property type="term" value="P:DNA restriction-modification system"/>
    <property type="evidence" value="ECO:0007669"/>
    <property type="project" value="InterPro"/>
</dbReference>
<dbReference type="InterPro" id="IPR011335">
    <property type="entry name" value="Restrct_endonuc-II-like"/>
</dbReference>
<sequence length="225" mass="25995">MGSPLEKEILLRILKSRRILVDEVQAAYGVVDDVLDKLLGDNRDFITVNGRMIIVDKPLELALKLLDQGVSVKRVSEALEWRDFEKLASTIMSGHGYIVETNVFLSSPVRFEIDVVGVDPVSRLGILVDCKQWSHNTRRRLIEAGTRQIERLGKLISHYEHVRSRYRVFDYMREAIPLILTLQTPVVRIYENVLYVSIREFNDFLNNIRYVIESFNIKPSPTPLK</sequence>
<name>B8D3W6_DESA1</name>
<dbReference type="GO" id="GO:0004519">
    <property type="term" value="F:endonuclease activity"/>
    <property type="evidence" value="ECO:0007669"/>
    <property type="project" value="InterPro"/>
</dbReference>
<dbReference type="AlphaFoldDB" id="B8D3W6"/>
<dbReference type="GeneID" id="7170704"/>
<evidence type="ECO:0000313" key="2">
    <source>
        <dbReference type="EMBL" id="ACL10797.1"/>
    </source>
</evidence>
<dbReference type="EMBL" id="CP001140">
    <property type="protein sequence ID" value="ACL10797.1"/>
    <property type="molecule type" value="Genomic_DNA"/>
</dbReference>
<dbReference type="SUPFAM" id="SSF52980">
    <property type="entry name" value="Restriction endonuclease-like"/>
    <property type="match status" value="1"/>
</dbReference>
<gene>
    <name evidence="2" type="ordered locus">DKAM_0471</name>
</gene>
<evidence type="ECO:0000259" key="1">
    <source>
        <dbReference type="Pfam" id="PF04471"/>
    </source>
</evidence>
<accession>B8D3W6</accession>
<proteinExistence type="predicted"/>
<evidence type="ECO:0000313" key="3">
    <source>
        <dbReference type="Proteomes" id="UP000006903"/>
    </source>
</evidence>
<protein>
    <recommendedName>
        <fullName evidence="1">Restriction endonuclease type IV Mrr domain-containing protein</fullName>
    </recommendedName>
</protein>